<evidence type="ECO:0000256" key="1">
    <source>
        <dbReference type="SAM" id="Phobius"/>
    </source>
</evidence>
<protein>
    <submittedName>
        <fullName evidence="2">Uncharacterized protein</fullName>
    </submittedName>
</protein>
<organism evidence="2">
    <name type="scientific">virus sp. ctBM815</name>
    <dbReference type="NCBI Taxonomy" id="2825806"/>
    <lineage>
        <taxon>Viruses</taxon>
    </lineage>
</organism>
<feature type="transmembrane region" description="Helical" evidence="1">
    <location>
        <begin position="12"/>
        <end position="31"/>
    </location>
</feature>
<sequence length="51" mass="6386">MIDLWRFCQEMVILILMRITICWIRILMRVLDRHLYQRRNYTTTLSSIIRS</sequence>
<keyword evidence="1" id="KW-0472">Membrane</keyword>
<keyword evidence="1" id="KW-1133">Transmembrane helix</keyword>
<evidence type="ECO:0000313" key="2">
    <source>
        <dbReference type="EMBL" id="DAE31626.1"/>
    </source>
</evidence>
<proteinExistence type="predicted"/>
<keyword evidence="1" id="KW-0812">Transmembrane</keyword>
<accession>A0A8S5RKK1</accession>
<dbReference type="EMBL" id="BK059109">
    <property type="protein sequence ID" value="DAE31626.1"/>
    <property type="molecule type" value="Genomic_DNA"/>
</dbReference>
<reference evidence="2" key="1">
    <citation type="journal article" date="2021" name="Proc. Natl. Acad. Sci. U.S.A.">
        <title>A Catalog of Tens of Thousands of Viruses from Human Metagenomes Reveals Hidden Associations with Chronic Diseases.</title>
        <authorList>
            <person name="Tisza M.J."/>
            <person name="Buck C.B."/>
        </authorList>
    </citation>
    <scope>NUCLEOTIDE SEQUENCE</scope>
    <source>
        <strain evidence="2">CtBM815</strain>
    </source>
</reference>
<name>A0A8S5RKK1_9VIRU</name>